<gene>
    <name evidence="5" type="ORF">QIT00_29305</name>
</gene>
<dbReference type="PROSITE" id="PS00061">
    <property type="entry name" value="ADH_SHORT"/>
    <property type="match status" value="1"/>
</dbReference>
<name>A0ABT6T415_9ACTN</name>
<dbReference type="Proteomes" id="UP001237105">
    <property type="component" value="Unassembled WGS sequence"/>
</dbReference>
<keyword evidence="6" id="KW-1185">Reference proteome</keyword>
<proteinExistence type="inferred from homology"/>
<dbReference type="InterPro" id="IPR045313">
    <property type="entry name" value="CBR1-like"/>
</dbReference>
<comment type="caution">
    <text evidence="5">The sequence shown here is derived from an EMBL/GenBank/DDBJ whole genome shotgun (WGS) entry which is preliminary data.</text>
</comment>
<evidence type="ECO:0000256" key="4">
    <source>
        <dbReference type="RuleBase" id="RU000363"/>
    </source>
</evidence>
<organism evidence="5 6">
    <name type="scientific">Streptomyces luteolus</name>
    <dbReference type="NCBI Taxonomy" id="3043615"/>
    <lineage>
        <taxon>Bacteria</taxon>
        <taxon>Bacillati</taxon>
        <taxon>Actinomycetota</taxon>
        <taxon>Actinomycetes</taxon>
        <taxon>Kitasatosporales</taxon>
        <taxon>Streptomycetaceae</taxon>
        <taxon>Streptomyces</taxon>
    </lineage>
</organism>
<dbReference type="Gene3D" id="3.40.50.720">
    <property type="entry name" value="NAD(P)-binding Rossmann-like Domain"/>
    <property type="match status" value="1"/>
</dbReference>
<reference evidence="5 6" key="1">
    <citation type="submission" date="2023-05" db="EMBL/GenBank/DDBJ databases">
        <title>Draft genome sequence of Streptomyces sp. B-S-A12 isolated from a cave soil in Thailand.</title>
        <authorList>
            <person name="Chamroensaksri N."/>
            <person name="Muangham S."/>
        </authorList>
    </citation>
    <scope>NUCLEOTIDE SEQUENCE [LARGE SCALE GENOMIC DNA]</scope>
    <source>
        <strain evidence="5 6">B-S-A12</strain>
    </source>
</reference>
<dbReference type="InterPro" id="IPR020904">
    <property type="entry name" value="Sc_DH/Rdtase_CS"/>
</dbReference>
<dbReference type="RefSeq" id="WP_282538452.1">
    <property type="nucleotide sequence ID" value="NZ_JASCIS010000039.1"/>
</dbReference>
<keyword evidence="2" id="KW-0521">NADP</keyword>
<dbReference type="PANTHER" id="PTHR43490:SF99">
    <property type="entry name" value="SHORT-CHAIN DEHYDROGENASE_REDUCTASE"/>
    <property type="match status" value="1"/>
</dbReference>
<evidence type="ECO:0000313" key="6">
    <source>
        <dbReference type="Proteomes" id="UP001237105"/>
    </source>
</evidence>
<evidence type="ECO:0000313" key="5">
    <source>
        <dbReference type="EMBL" id="MDI3422594.1"/>
    </source>
</evidence>
<dbReference type="PANTHER" id="PTHR43490">
    <property type="entry name" value="(+)-NEOMENTHOL DEHYDROGENASE"/>
    <property type="match status" value="1"/>
</dbReference>
<dbReference type="SUPFAM" id="SSF51735">
    <property type="entry name" value="NAD(P)-binding Rossmann-fold domains"/>
    <property type="match status" value="1"/>
</dbReference>
<dbReference type="CDD" id="cd05324">
    <property type="entry name" value="carb_red_PTCR-like_SDR_c"/>
    <property type="match status" value="1"/>
</dbReference>
<protein>
    <submittedName>
        <fullName evidence="5">SDR family oxidoreductase</fullName>
    </submittedName>
</protein>
<dbReference type="PRINTS" id="PR00080">
    <property type="entry name" value="SDRFAMILY"/>
</dbReference>
<dbReference type="InterPro" id="IPR036291">
    <property type="entry name" value="NAD(P)-bd_dom_sf"/>
</dbReference>
<sequence>MSAKIALITGANKGIGFEIARQLGELGITAVIGARDEQRGKAAADKLGQPFVQLDVTDPRSVETAAKWIEQEYGRLDILVNNAGITVPPPAGVPTGTTLETLRNMYETNVFGVVTVTNAMLPLLRKAPAARIVNQSSELASKTQVMLEDTPLWPLNNMPYNSSKAALNMITVAYAKELWGSPIKINACDPGYCATDINAHQGFLTAEHGAKIAVQLATIGEDGPNAAFFKHDGSALPW</sequence>
<accession>A0ABT6T415</accession>
<evidence type="ECO:0000256" key="2">
    <source>
        <dbReference type="ARBA" id="ARBA00022857"/>
    </source>
</evidence>
<evidence type="ECO:0000256" key="1">
    <source>
        <dbReference type="ARBA" id="ARBA00006484"/>
    </source>
</evidence>
<evidence type="ECO:0000256" key="3">
    <source>
        <dbReference type="ARBA" id="ARBA00023002"/>
    </source>
</evidence>
<dbReference type="PRINTS" id="PR00081">
    <property type="entry name" value="GDHRDH"/>
</dbReference>
<keyword evidence="3" id="KW-0560">Oxidoreductase</keyword>
<dbReference type="EMBL" id="JASCIS010000039">
    <property type="protein sequence ID" value="MDI3422594.1"/>
    <property type="molecule type" value="Genomic_DNA"/>
</dbReference>
<dbReference type="Pfam" id="PF00106">
    <property type="entry name" value="adh_short"/>
    <property type="match status" value="1"/>
</dbReference>
<dbReference type="InterPro" id="IPR002347">
    <property type="entry name" value="SDR_fam"/>
</dbReference>
<comment type="similarity">
    <text evidence="1 4">Belongs to the short-chain dehydrogenases/reductases (SDR) family.</text>
</comment>